<evidence type="ECO:0000313" key="7">
    <source>
        <dbReference type="Proteomes" id="UP000053797"/>
    </source>
</evidence>
<evidence type="ECO:0000256" key="5">
    <source>
        <dbReference type="PIRNR" id="PIRNR016557"/>
    </source>
</evidence>
<accession>A0A0V8GIB8</accession>
<dbReference type="AlphaFoldDB" id="A0A0V8GIB8"/>
<dbReference type="RefSeq" id="WP_058264590.1">
    <property type="nucleotide sequence ID" value="NZ_FMYN01000001.1"/>
</dbReference>
<protein>
    <recommendedName>
        <fullName evidence="5">Tyrosine-protein phosphatase</fullName>
        <ecNumber evidence="5">3.1.3.48</ecNumber>
    </recommendedName>
</protein>
<comment type="catalytic activity">
    <reaction evidence="4 5">
        <text>O-phospho-L-tyrosyl-[protein] + H2O = L-tyrosyl-[protein] + phosphate</text>
        <dbReference type="Rhea" id="RHEA:10684"/>
        <dbReference type="Rhea" id="RHEA-COMP:10136"/>
        <dbReference type="Rhea" id="RHEA-COMP:20101"/>
        <dbReference type="ChEBI" id="CHEBI:15377"/>
        <dbReference type="ChEBI" id="CHEBI:43474"/>
        <dbReference type="ChEBI" id="CHEBI:46858"/>
        <dbReference type="ChEBI" id="CHEBI:61978"/>
        <dbReference type="EC" id="3.1.3.48"/>
    </reaction>
</comment>
<keyword evidence="3 5" id="KW-0904">Protein phosphatase</keyword>
<evidence type="ECO:0000256" key="3">
    <source>
        <dbReference type="ARBA" id="ARBA00022912"/>
    </source>
</evidence>
<comment type="similarity">
    <text evidence="1 5">Belongs to the metallo-dependent hydrolases superfamily. CpsB/CapC family.</text>
</comment>
<dbReference type="EMBL" id="LNQL01000001">
    <property type="protein sequence ID" value="KSU49970.1"/>
    <property type="molecule type" value="Genomic_DNA"/>
</dbReference>
<dbReference type="PIRSF" id="PIRSF016557">
    <property type="entry name" value="Caps_synth_CpsB"/>
    <property type="match status" value="1"/>
</dbReference>
<proteinExistence type="inferred from homology"/>
<evidence type="ECO:0000313" key="6">
    <source>
        <dbReference type="EMBL" id="KSU49970.1"/>
    </source>
</evidence>
<sequence>MIDIHNHLLPLIDEGATHVEETIRMARRAAAEEVRRIIATPYATHATAEEVQLIVAELNVLLAQRQIPVLVYPGQQTRLTLGLRDAVNQGHVLTLADTAYLLIDCPDDSLPVYTEEIMTGLIEDGYLPILAQPEDNAELLEHPERLVQLIEKGVRCQLATHSILGHHGEEKKLFCQRAIQKGWVHFIASNAKKATDHLHLMPAYQQIEQWSGANVVDRLKWNAEQILVSPPIV</sequence>
<dbReference type="InterPro" id="IPR016667">
    <property type="entry name" value="Caps_polysacc_synth_CpsB/CapC"/>
</dbReference>
<keyword evidence="2 5" id="KW-0378">Hydrolase</keyword>
<dbReference type="PANTHER" id="PTHR39181">
    <property type="entry name" value="TYROSINE-PROTEIN PHOSPHATASE YWQE"/>
    <property type="match status" value="1"/>
</dbReference>
<evidence type="ECO:0000256" key="2">
    <source>
        <dbReference type="ARBA" id="ARBA00022801"/>
    </source>
</evidence>
<dbReference type="GO" id="GO:0004725">
    <property type="term" value="F:protein tyrosine phosphatase activity"/>
    <property type="evidence" value="ECO:0007669"/>
    <property type="project" value="UniProtKB-UniRule"/>
</dbReference>
<name>A0A0V8GIB8_9BACL</name>
<comment type="caution">
    <text evidence="6">The sequence shown here is derived from an EMBL/GenBank/DDBJ whole genome shotgun (WGS) entry which is preliminary data.</text>
</comment>
<dbReference type="Pfam" id="PF19567">
    <property type="entry name" value="CpsB_CapC"/>
    <property type="match status" value="1"/>
</dbReference>
<evidence type="ECO:0000256" key="4">
    <source>
        <dbReference type="ARBA" id="ARBA00051722"/>
    </source>
</evidence>
<dbReference type="OrthoDB" id="9788539at2"/>
<gene>
    <name evidence="6" type="ORF">AS033_00965</name>
</gene>
<evidence type="ECO:0000256" key="1">
    <source>
        <dbReference type="ARBA" id="ARBA00005750"/>
    </source>
</evidence>
<dbReference type="Proteomes" id="UP000053797">
    <property type="component" value="Unassembled WGS sequence"/>
</dbReference>
<dbReference type="EC" id="3.1.3.48" evidence="5"/>
<dbReference type="GO" id="GO:0030145">
    <property type="term" value="F:manganese ion binding"/>
    <property type="evidence" value="ECO:0007669"/>
    <property type="project" value="UniProtKB-UniRule"/>
</dbReference>
<dbReference type="PANTHER" id="PTHR39181:SF1">
    <property type="entry name" value="TYROSINE-PROTEIN PHOSPHATASE YWQE"/>
    <property type="match status" value="1"/>
</dbReference>
<reference evidence="6 7" key="1">
    <citation type="journal article" date="2015" name="Int. J. Syst. Evol. Microbiol.">
        <title>Exiguobacterium enclense sp. nov., isolated from sediment.</title>
        <authorList>
            <person name="Dastager S.G."/>
            <person name="Mawlankar R."/>
            <person name="Sonalkar V.V."/>
            <person name="Thorat M.N."/>
            <person name="Mual P."/>
            <person name="Verma A."/>
            <person name="Krishnamurthi S."/>
            <person name="Tang S.K."/>
            <person name="Li W.J."/>
        </authorList>
    </citation>
    <scope>NUCLEOTIDE SEQUENCE [LARGE SCALE GENOMIC DNA]</scope>
    <source>
        <strain evidence="6 7">NIO-1109</strain>
    </source>
</reference>
<dbReference type="Gene3D" id="3.20.20.140">
    <property type="entry name" value="Metal-dependent hydrolases"/>
    <property type="match status" value="1"/>
</dbReference>
<organism evidence="6 7">
    <name type="scientific">Exiguobacterium indicum</name>
    <dbReference type="NCBI Taxonomy" id="296995"/>
    <lineage>
        <taxon>Bacteria</taxon>
        <taxon>Bacillati</taxon>
        <taxon>Bacillota</taxon>
        <taxon>Bacilli</taxon>
        <taxon>Bacillales</taxon>
        <taxon>Bacillales Family XII. Incertae Sedis</taxon>
        <taxon>Exiguobacterium</taxon>
    </lineage>
</organism>